<gene>
    <name evidence="1" type="ORF">Tasa_047_014</name>
</gene>
<dbReference type="AlphaFoldDB" id="A0A0D6MNX6"/>
<dbReference type="EMBL" id="BALE01000047">
    <property type="protein sequence ID" value="GAN55369.1"/>
    <property type="molecule type" value="Genomic_DNA"/>
</dbReference>
<reference evidence="1 2" key="1">
    <citation type="submission" date="2012-10" db="EMBL/GenBank/DDBJ databases">
        <title>Genome sequencing of Tanticharoenia sakaeratensis NBRC 103193.</title>
        <authorList>
            <person name="Azuma Y."/>
            <person name="Hadano H."/>
            <person name="Hirakawa H."/>
            <person name="Matsushita K."/>
        </authorList>
    </citation>
    <scope>NUCLEOTIDE SEQUENCE [LARGE SCALE GENOMIC DNA]</scope>
    <source>
        <strain evidence="1 2">NBRC 103193</strain>
    </source>
</reference>
<sequence length="145" mass="15853">MHPVPKIAALFCILFARAEAEPGNAVYFMPKHPARRAIQSETSPNFTRKEITFQETYFSRISAVTPAEIAALRRQDAIHLGPFRIDTTTNSPIALDHGTTTTLAYPVHAIPGLDLVADLFTGHRDTRLGAPAGSAAITGGIRFRW</sequence>
<dbReference type="Proteomes" id="UP000032679">
    <property type="component" value="Unassembled WGS sequence"/>
</dbReference>
<protein>
    <recommendedName>
        <fullName evidence="3">Outer membrane protein</fullName>
    </recommendedName>
</protein>
<proteinExistence type="predicted"/>
<accession>A0A0D6MNX6</accession>
<evidence type="ECO:0000313" key="2">
    <source>
        <dbReference type="Proteomes" id="UP000032679"/>
    </source>
</evidence>
<name>A0A0D6MNX6_9PROT</name>
<organism evidence="1 2">
    <name type="scientific">Tanticharoenia sakaeratensis NBRC 103193</name>
    <dbReference type="NCBI Taxonomy" id="1231623"/>
    <lineage>
        <taxon>Bacteria</taxon>
        <taxon>Pseudomonadati</taxon>
        <taxon>Pseudomonadota</taxon>
        <taxon>Alphaproteobacteria</taxon>
        <taxon>Acetobacterales</taxon>
        <taxon>Acetobacteraceae</taxon>
        <taxon>Tanticharoenia</taxon>
    </lineage>
</organism>
<keyword evidence="2" id="KW-1185">Reference proteome</keyword>
<evidence type="ECO:0008006" key="3">
    <source>
        <dbReference type="Google" id="ProtNLM"/>
    </source>
</evidence>
<evidence type="ECO:0000313" key="1">
    <source>
        <dbReference type="EMBL" id="GAN55369.1"/>
    </source>
</evidence>
<comment type="caution">
    <text evidence="1">The sequence shown here is derived from an EMBL/GenBank/DDBJ whole genome shotgun (WGS) entry which is preliminary data.</text>
</comment>